<organism evidence="1 2">
    <name type="scientific">Bodo saltans</name>
    <name type="common">Flagellated protozoan</name>
    <dbReference type="NCBI Taxonomy" id="75058"/>
    <lineage>
        <taxon>Eukaryota</taxon>
        <taxon>Discoba</taxon>
        <taxon>Euglenozoa</taxon>
        <taxon>Kinetoplastea</taxon>
        <taxon>Metakinetoplastina</taxon>
        <taxon>Eubodonida</taxon>
        <taxon>Bodonidae</taxon>
        <taxon>Bodo</taxon>
    </lineage>
</organism>
<dbReference type="EMBL" id="CYKH01000581">
    <property type="protein sequence ID" value="CUG06332.1"/>
    <property type="molecule type" value="Genomic_DNA"/>
</dbReference>
<dbReference type="VEuPathDB" id="TriTrypDB:BSAL_04960"/>
<proteinExistence type="predicted"/>
<sequence>MAIKALTEAMAATSTGDPLRAAYVAMMLGQRVSDVLRLKRENVFIQHFAKHTDTQQSVHTVVLKFVETNTSLKCGHFTLAIPYGTHVATLLIEDRSCSTEEYFYISNRVEVLKAEAEIHKKLLEILGFKVDLRAMRRTGLSRFASSGAELSRYSKYDDTEPSIC</sequence>
<reference evidence="2" key="1">
    <citation type="submission" date="2015-09" db="EMBL/GenBank/DDBJ databases">
        <authorList>
            <consortium name="Pathogen Informatics"/>
        </authorList>
    </citation>
    <scope>NUCLEOTIDE SEQUENCE [LARGE SCALE GENOMIC DNA]</scope>
    <source>
        <strain evidence="2">Lake Konstanz</strain>
    </source>
</reference>
<gene>
    <name evidence="1" type="ORF">BSAL_04960</name>
</gene>
<evidence type="ECO:0000313" key="2">
    <source>
        <dbReference type="Proteomes" id="UP000051952"/>
    </source>
</evidence>
<keyword evidence="2" id="KW-1185">Reference proteome</keyword>
<accession>A0A0S4IWP4</accession>
<dbReference type="Proteomes" id="UP000051952">
    <property type="component" value="Unassembled WGS sequence"/>
</dbReference>
<dbReference type="AlphaFoldDB" id="A0A0S4IWP4"/>
<protein>
    <submittedName>
        <fullName evidence="1">Uncharacterized protein</fullName>
    </submittedName>
</protein>
<evidence type="ECO:0000313" key="1">
    <source>
        <dbReference type="EMBL" id="CUG06332.1"/>
    </source>
</evidence>
<name>A0A0S4IWP4_BODSA</name>